<protein>
    <submittedName>
        <fullName evidence="6">TetR/AcrR family transcriptional regulator</fullName>
    </submittedName>
</protein>
<keyword evidence="2 4" id="KW-0238">DNA-binding</keyword>
<dbReference type="PANTHER" id="PTHR30055">
    <property type="entry name" value="HTH-TYPE TRANSCRIPTIONAL REGULATOR RUTR"/>
    <property type="match status" value="1"/>
</dbReference>
<feature type="DNA-binding region" description="H-T-H motif" evidence="4">
    <location>
        <begin position="31"/>
        <end position="50"/>
    </location>
</feature>
<evidence type="ECO:0000313" key="6">
    <source>
        <dbReference type="EMBL" id="WDH82984.1"/>
    </source>
</evidence>
<dbReference type="RefSeq" id="WP_274359277.1">
    <property type="nucleotide sequence ID" value="NZ_CP118101.1"/>
</dbReference>
<keyword evidence="1" id="KW-0805">Transcription regulation</keyword>
<proteinExistence type="predicted"/>
<dbReference type="GO" id="GO:0000976">
    <property type="term" value="F:transcription cis-regulatory region binding"/>
    <property type="evidence" value="ECO:0007669"/>
    <property type="project" value="TreeGrafter"/>
</dbReference>
<name>A0AAX3N1P0_9BACL</name>
<feature type="domain" description="HTH tetR-type" evidence="5">
    <location>
        <begin position="8"/>
        <end position="68"/>
    </location>
</feature>
<dbReference type="InterPro" id="IPR036271">
    <property type="entry name" value="Tet_transcr_reg_TetR-rel_C_sf"/>
</dbReference>
<dbReference type="PRINTS" id="PR00455">
    <property type="entry name" value="HTHTETR"/>
</dbReference>
<evidence type="ECO:0000256" key="1">
    <source>
        <dbReference type="ARBA" id="ARBA00023015"/>
    </source>
</evidence>
<dbReference type="AlphaFoldDB" id="A0AAX3N1P0"/>
<dbReference type="InterPro" id="IPR050109">
    <property type="entry name" value="HTH-type_TetR-like_transc_reg"/>
</dbReference>
<evidence type="ECO:0000256" key="4">
    <source>
        <dbReference type="PROSITE-ProRule" id="PRU00335"/>
    </source>
</evidence>
<dbReference type="InterPro" id="IPR009057">
    <property type="entry name" value="Homeodomain-like_sf"/>
</dbReference>
<gene>
    <name evidence="6" type="ORF">PUW23_01685</name>
</gene>
<accession>A0AAX3N1P0</accession>
<evidence type="ECO:0000256" key="3">
    <source>
        <dbReference type="ARBA" id="ARBA00023163"/>
    </source>
</evidence>
<dbReference type="PROSITE" id="PS50977">
    <property type="entry name" value="HTH_TETR_2"/>
    <property type="match status" value="1"/>
</dbReference>
<dbReference type="SUPFAM" id="SSF46689">
    <property type="entry name" value="Homeodomain-like"/>
    <property type="match status" value="1"/>
</dbReference>
<dbReference type="Gene3D" id="1.10.357.10">
    <property type="entry name" value="Tetracycline Repressor, domain 2"/>
    <property type="match status" value="1"/>
</dbReference>
<reference evidence="6" key="1">
    <citation type="submission" date="2023-02" db="EMBL/GenBank/DDBJ databases">
        <title>Pathogen: clinical or host-associated sample.</title>
        <authorList>
            <person name="Hergert J."/>
            <person name="Casey R."/>
            <person name="Wagner J."/>
            <person name="Young E.L."/>
            <person name="Oakeson K.F."/>
        </authorList>
    </citation>
    <scope>NUCLEOTIDE SEQUENCE</scope>
    <source>
        <strain evidence="6">2022CK-00830</strain>
    </source>
</reference>
<sequence length="198" mass="22614">MKQEERKRQTVRNLLDATKELVREQGCQTIKMKDIMERSQLSKGAIFHYVKTKDEIFAMVLQEAVAETHARFEAEVEERGKTFDGPMSRIAESFPALEDGKNVTNQILMYLLGKEQEPAVAEVLQTFYEQTFRYSREWIVTGQQAGVIHDSVDANRMAELLVLISLGQRLRSSIPGIAPGLFRADDFTSLIQSMLKRD</sequence>
<keyword evidence="3" id="KW-0804">Transcription</keyword>
<dbReference type="EMBL" id="CP118101">
    <property type="protein sequence ID" value="WDH82984.1"/>
    <property type="molecule type" value="Genomic_DNA"/>
</dbReference>
<dbReference type="Pfam" id="PF00440">
    <property type="entry name" value="TetR_N"/>
    <property type="match status" value="1"/>
</dbReference>
<dbReference type="GO" id="GO:0003700">
    <property type="term" value="F:DNA-binding transcription factor activity"/>
    <property type="evidence" value="ECO:0007669"/>
    <property type="project" value="TreeGrafter"/>
</dbReference>
<organism evidence="6 7">
    <name type="scientific">Paenibacillus urinalis</name>
    <dbReference type="NCBI Taxonomy" id="521520"/>
    <lineage>
        <taxon>Bacteria</taxon>
        <taxon>Bacillati</taxon>
        <taxon>Bacillota</taxon>
        <taxon>Bacilli</taxon>
        <taxon>Bacillales</taxon>
        <taxon>Paenibacillaceae</taxon>
        <taxon>Paenibacillus</taxon>
    </lineage>
</organism>
<evidence type="ECO:0000259" key="5">
    <source>
        <dbReference type="PROSITE" id="PS50977"/>
    </source>
</evidence>
<dbReference type="Proteomes" id="UP001220962">
    <property type="component" value="Chromosome"/>
</dbReference>
<dbReference type="PANTHER" id="PTHR30055:SF234">
    <property type="entry name" value="HTH-TYPE TRANSCRIPTIONAL REGULATOR BETI"/>
    <property type="match status" value="1"/>
</dbReference>
<dbReference type="InterPro" id="IPR001647">
    <property type="entry name" value="HTH_TetR"/>
</dbReference>
<evidence type="ECO:0000313" key="7">
    <source>
        <dbReference type="Proteomes" id="UP001220962"/>
    </source>
</evidence>
<dbReference type="SUPFAM" id="SSF48498">
    <property type="entry name" value="Tetracyclin repressor-like, C-terminal domain"/>
    <property type="match status" value="1"/>
</dbReference>
<evidence type="ECO:0000256" key="2">
    <source>
        <dbReference type="ARBA" id="ARBA00023125"/>
    </source>
</evidence>